<evidence type="ECO:0000313" key="3">
    <source>
        <dbReference type="EMBL" id="OWM64699.1"/>
    </source>
</evidence>
<keyword evidence="2" id="KW-1133">Transmembrane helix</keyword>
<evidence type="ECO:0000256" key="2">
    <source>
        <dbReference type="RuleBase" id="RU365003"/>
    </source>
</evidence>
<keyword evidence="2" id="KW-0472">Membrane</keyword>
<keyword evidence="2" id="KW-0962">Peroxisome biogenesis</keyword>
<evidence type="ECO:0000256" key="1">
    <source>
        <dbReference type="ARBA" id="ARBA00009505"/>
    </source>
</evidence>
<keyword evidence="2" id="KW-0812">Transmembrane</keyword>
<dbReference type="Proteomes" id="UP000197138">
    <property type="component" value="Unassembled WGS sequence"/>
</dbReference>
<accession>A0A218VWQ6</accession>
<name>A0A218VWQ6_PUNGR</name>
<dbReference type="EMBL" id="MTKT01005804">
    <property type="protein sequence ID" value="OWM64699.1"/>
    <property type="molecule type" value="Genomic_DNA"/>
</dbReference>
<protein>
    <recommendedName>
        <fullName evidence="2">Peroxisomal membrane protein PEX16</fullName>
    </recommendedName>
</protein>
<reference evidence="4" key="1">
    <citation type="journal article" date="2017" name="Plant J.">
        <title>The pomegranate (Punica granatum L.) genome and the genomics of punicalagin biosynthesis.</title>
        <authorList>
            <person name="Qin G."/>
            <person name="Xu C."/>
            <person name="Ming R."/>
            <person name="Tang H."/>
            <person name="Guyot R."/>
            <person name="Kramer E.M."/>
            <person name="Hu Y."/>
            <person name="Yi X."/>
            <person name="Qi Y."/>
            <person name="Xu X."/>
            <person name="Gao Z."/>
            <person name="Pan H."/>
            <person name="Jian J."/>
            <person name="Tian Y."/>
            <person name="Yue Z."/>
            <person name="Xu Y."/>
        </authorList>
    </citation>
    <scope>NUCLEOTIDE SEQUENCE [LARGE SCALE GENOMIC DNA]</scope>
    <source>
        <strain evidence="4">cv. Dabenzi</strain>
    </source>
</reference>
<dbReference type="PANTHER" id="PTHR13299">
    <property type="entry name" value="PEROXISOMAL MEMBRANE PROTEIN PEX16"/>
    <property type="match status" value="1"/>
</dbReference>
<dbReference type="GO" id="GO:0005778">
    <property type="term" value="C:peroxisomal membrane"/>
    <property type="evidence" value="ECO:0007669"/>
    <property type="project" value="UniProtKB-SubCell"/>
</dbReference>
<dbReference type="AlphaFoldDB" id="A0A218VWQ6"/>
<comment type="caution">
    <text evidence="3">The sequence shown here is derived from an EMBL/GenBank/DDBJ whole genome shotgun (WGS) entry which is preliminary data.</text>
</comment>
<comment type="similarity">
    <text evidence="1 2">Belongs to the peroxin-16 family.</text>
</comment>
<keyword evidence="2" id="KW-0576">Peroxisome</keyword>
<gene>
    <name evidence="3" type="ORF">CDL15_Pgr010457</name>
</gene>
<evidence type="ECO:0000313" key="4">
    <source>
        <dbReference type="Proteomes" id="UP000197138"/>
    </source>
</evidence>
<dbReference type="GO" id="GO:0007031">
    <property type="term" value="P:peroxisome organization"/>
    <property type="evidence" value="ECO:0007669"/>
    <property type="project" value="UniProtKB-KW"/>
</dbReference>
<dbReference type="InterPro" id="IPR013919">
    <property type="entry name" value="Pex16"/>
</dbReference>
<sequence length="409" mass="45722">MEAYKRWVRRNKDYVHSLESLANGLTWCLPERFSASELGAEAVTAILGVITAINEHIIETTPAPTHEDPPEPSSFPYGLCISTVKDLETLIEVAAEHFYGEAKKWNFVAATEGIKVLIRLALFRNSGYRMVLHGGETPNTDKELDPSSSPYGDGNFTKYATQMPAHFSNNFAQNRALSALSRFGENARMVSEPMWLQRMQHQQSIVQPPSPVVEKPTISSILSERGFRGALFLIGEMLFITRPLIYVLLIRKYGTRSWAPWFLSLAVDLLGVGIFPPFSFSASVQGNKRYLPSTSEKEEMKRRKLLWALYLMRDPFFSKYTRKRLESTEKLLEPVPIVGMLTEKIIELILGAQMSVKGGPGKIPDVGGPIASNHHFGEVTGTRATLPEGWLPAIRPLTSRVKDGRGRTA</sequence>
<dbReference type="Pfam" id="PF08610">
    <property type="entry name" value="Pex16"/>
    <property type="match status" value="1"/>
</dbReference>
<dbReference type="PANTHER" id="PTHR13299:SF0">
    <property type="entry name" value="PEROXISOMAL MEMBRANE PROTEIN PEX16"/>
    <property type="match status" value="1"/>
</dbReference>
<proteinExistence type="inferred from homology"/>
<comment type="subcellular location">
    <subcellularLocation>
        <location evidence="2">Peroxisome membrane</location>
    </subcellularLocation>
</comment>
<feature type="transmembrane region" description="Helical" evidence="2">
    <location>
        <begin position="230"/>
        <end position="249"/>
    </location>
</feature>
<organism evidence="3 4">
    <name type="scientific">Punica granatum</name>
    <name type="common">Pomegranate</name>
    <dbReference type="NCBI Taxonomy" id="22663"/>
    <lineage>
        <taxon>Eukaryota</taxon>
        <taxon>Viridiplantae</taxon>
        <taxon>Streptophyta</taxon>
        <taxon>Embryophyta</taxon>
        <taxon>Tracheophyta</taxon>
        <taxon>Spermatophyta</taxon>
        <taxon>Magnoliopsida</taxon>
        <taxon>eudicotyledons</taxon>
        <taxon>Gunneridae</taxon>
        <taxon>Pentapetalae</taxon>
        <taxon>rosids</taxon>
        <taxon>malvids</taxon>
        <taxon>Myrtales</taxon>
        <taxon>Lythraceae</taxon>
        <taxon>Punica</taxon>
    </lineage>
</organism>
<feature type="transmembrane region" description="Helical" evidence="2">
    <location>
        <begin position="261"/>
        <end position="280"/>
    </location>
</feature>